<dbReference type="WBParaSite" id="SMUV_0000474101-mRNA-1">
    <property type="protein sequence ID" value="SMUV_0000474101-mRNA-1"/>
    <property type="gene ID" value="SMUV_0000474101"/>
</dbReference>
<evidence type="ECO:0000313" key="2">
    <source>
        <dbReference type="WBParaSite" id="SMUV_0000474101-mRNA-1"/>
    </source>
</evidence>
<sequence length="430" mass="49419">MIKVLGCMLEASEDIQHSDSFNSIIELELFKLSGYVVVFRKRFHIGDVARSADFLVFHERMTTCDELCDKQWMLYTISDRYAYFVRMPHPSIDYNVATAPFLSIAQFANAEALARIPHRTFIRESYKLQNFADSIYCFCSSSGRLRLVFKNSLRCTGQVVMLWTMARSGSTLVSRMLQCTDETNRCVLVFSEPDAFSMLAIMVGQYAVSVSYARSLLLAALRYSCKDQLLQQTIIFKMRSNCTKLVPHVHAVAPHILHAYIARKNLEETVTSQVAVSRRSDNIFATVNHLLWLRVLNLRMIHPNVSDWITTWGSLEWRLMCEIDPKCVLEVALAIVCQSFIDYVQYEQYFASPPVFYEDLMIDTPNSIKQLLTLCGISDVSVPKYTDCKRHDRLLALLKDSFDYGRSELKSNDREIVRDVAVMLSYPLIE</sequence>
<name>A0A0N5AJU4_9BILA</name>
<reference evidence="2" key="1">
    <citation type="submission" date="2017-02" db="UniProtKB">
        <authorList>
            <consortium name="WormBaseParasite"/>
        </authorList>
    </citation>
    <scope>IDENTIFICATION</scope>
</reference>
<accession>A0A0N5AJU4</accession>
<dbReference type="Proteomes" id="UP000046393">
    <property type="component" value="Unplaced"/>
</dbReference>
<proteinExistence type="predicted"/>
<organism evidence="1 2">
    <name type="scientific">Syphacia muris</name>
    <dbReference type="NCBI Taxonomy" id="451379"/>
    <lineage>
        <taxon>Eukaryota</taxon>
        <taxon>Metazoa</taxon>
        <taxon>Ecdysozoa</taxon>
        <taxon>Nematoda</taxon>
        <taxon>Chromadorea</taxon>
        <taxon>Rhabditida</taxon>
        <taxon>Spirurina</taxon>
        <taxon>Oxyuridomorpha</taxon>
        <taxon>Oxyuroidea</taxon>
        <taxon>Oxyuridae</taxon>
        <taxon>Syphacia</taxon>
    </lineage>
</organism>
<dbReference type="STRING" id="451379.A0A0N5AJU4"/>
<keyword evidence="1" id="KW-1185">Reference proteome</keyword>
<dbReference type="AlphaFoldDB" id="A0A0N5AJU4"/>
<evidence type="ECO:0000313" key="1">
    <source>
        <dbReference type="Proteomes" id="UP000046393"/>
    </source>
</evidence>
<dbReference type="InterPro" id="IPR027417">
    <property type="entry name" value="P-loop_NTPase"/>
</dbReference>
<dbReference type="Gene3D" id="3.40.50.300">
    <property type="entry name" value="P-loop containing nucleotide triphosphate hydrolases"/>
    <property type="match status" value="1"/>
</dbReference>
<dbReference type="SUPFAM" id="SSF52540">
    <property type="entry name" value="P-loop containing nucleoside triphosphate hydrolases"/>
    <property type="match status" value="1"/>
</dbReference>
<protein>
    <submittedName>
        <fullName evidence="2">Sulfotransfer_1 domain-containing protein</fullName>
    </submittedName>
</protein>